<protein>
    <submittedName>
        <fullName evidence="2">Uncharacterized protein</fullName>
    </submittedName>
</protein>
<feature type="compositionally biased region" description="Polar residues" evidence="1">
    <location>
        <begin position="565"/>
        <end position="574"/>
    </location>
</feature>
<comment type="caution">
    <text evidence="2">The sequence shown here is derived from an EMBL/GenBank/DDBJ whole genome shotgun (WGS) entry which is preliminary data.</text>
</comment>
<feature type="region of interest" description="Disordered" evidence="1">
    <location>
        <begin position="509"/>
        <end position="533"/>
    </location>
</feature>
<dbReference type="Proteomes" id="UP001148312">
    <property type="component" value="Unassembled WGS sequence"/>
</dbReference>
<feature type="compositionally biased region" description="Polar residues" evidence="1">
    <location>
        <begin position="57"/>
        <end position="70"/>
    </location>
</feature>
<accession>A0A9X0BUX2</accession>
<feature type="compositionally biased region" description="Basic and acidic residues" evidence="1">
    <location>
        <begin position="1"/>
        <end position="12"/>
    </location>
</feature>
<evidence type="ECO:0000313" key="2">
    <source>
        <dbReference type="EMBL" id="KAJ5485668.1"/>
    </source>
</evidence>
<feature type="region of interest" description="Disordered" evidence="1">
    <location>
        <begin position="561"/>
        <end position="668"/>
    </location>
</feature>
<feature type="region of interest" description="Disordered" evidence="1">
    <location>
        <begin position="1"/>
        <end position="273"/>
    </location>
</feature>
<feature type="compositionally biased region" description="Low complexity" evidence="1">
    <location>
        <begin position="235"/>
        <end position="245"/>
    </location>
</feature>
<dbReference type="GeneID" id="81625507"/>
<dbReference type="RefSeq" id="XP_056790452.1">
    <property type="nucleotide sequence ID" value="XM_056935258.1"/>
</dbReference>
<reference evidence="2" key="2">
    <citation type="journal article" date="2023" name="IMA Fungus">
        <title>Comparative genomic study of the Penicillium genus elucidates a diverse pangenome and 15 lateral gene transfer events.</title>
        <authorList>
            <person name="Petersen C."/>
            <person name="Sorensen T."/>
            <person name="Nielsen M.R."/>
            <person name="Sondergaard T.E."/>
            <person name="Sorensen J.L."/>
            <person name="Fitzpatrick D.A."/>
            <person name="Frisvad J.C."/>
            <person name="Nielsen K.L."/>
        </authorList>
    </citation>
    <scope>NUCLEOTIDE SEQUENCE</scope>
    <source>
        <strain evidence="2">IBT 30728</strain>
    </source>
</reference>
<feature type="compositionally biased region" description="Polar residues" evidence="1">
    <location>
        <begin position="521"/>
        <end position="530"/>
    </location>
</feature>
<evidence type="ECO:0000313" key="3">
    <source>
        <dbReference type="Proteomes" id="UP001148312"/>
    </source>
</evidence>
<evidence type="ECO:0000256" key="1">
    <source>
        <dbReference type="SAM" id="MobiDB-lite"/>
    </source>
</evidence>
<dbReference type="PANTHER" id="PTHR10039:SF11">
    <property type="entry name" value="NACHT DOMAIN PROTEIN (AFU_ORTHOLOGUE AFUA_1G01490)"/>
    <property type="match status" value="1"/>
</dbReference>
<organism evidence="2 3">
    <name type="scientific">Penicillium diatomitis</name>
    <dbReference type="NCBI Taxonomy" id="2819901"/>
    <lineage>
        <taxon>Eukaryota</taxon>
        <taxon>Fungi</taxon>
        <taxon>Dikarya</taxon>
        <taxon>Ascomycota</taxon>
        <taxon>Pezizomycotina</taxon>
        <taxon>Eurotiomycetes</taxon>
        <taxon>Eurotiomycetidae</taxon>
        <taxon>Eurotiales</taxon>
        <taxon>Aspergillaceae</taxon>
        <taxon>Penicillium</taxon>
    </lineage>
</organism>
<gene>
    <name evidence="2" type="ORF">N7539_005656</name>
</gene>
<name>A0A9X0BUX2_9EURO</name>
<feature type="compositionally biased region" description="Polar residues" evidence="1">
    <location>
        <begin position="80"/>
        <end position="94"/>
    </location>
</feature>
<feature type="compositionally biased region" description="Low complexity" evidence="1">
    <location>
        <begin position="172"/>
        <end position="183"/>
    </location>
</feature>
<sequence length="985" mass="101615">MSANEMRSESEQHGSSLGSRLTKKLSKRLSIGSKEADNSHPGSNYEKDMSSGRKSVPDTQTAREQVTMASSDAAHGSAATAKQETSQIPGTQGIVTGDDPRETSARDQVNAMSAQELGTRAGDRRSSITPGVLVYNDDIKRGPITTGVRRDTGQSTHGGVGSSQDQASNRDAQSSLASNQAQQGLNQEQMGSGMTDAGTGSAVRSTDSAYGTSETKPQELSSSLTADGGISPTDKSSSPKSGKPGFAAFGNGPLGNILRRASGQGSSNKNNLNDERFTQMDAQQPKSTDQSRGISGGTAAGVGIGAGAGAALGALGVNRGVDLAGTDKAGMNTKAMNTDTVDTTGMSNAGINTSGMSNTGMSTSGMNTNSMNTSGMNTSGMNTNRGMDAPGMSTGSMNTSGMNTSGGNTSGISPKGTSTTGMSNLSGMSTAGTGNLGMSSDKQASIVKSRDGGIVRGGTAVMGGASETSKHAGSQSARMSGKEGTAATGLAGAAGLVGAAGATGVAAKSAMPGQHGATGASRESSITGNDFKSKDGIQKTAESLPGHAPVAAAGGAGIVGMSPAKATQTTSVSSEPGMPGAFREAPVPTGHGPAPTKSTSSTADTGLHSSSARRLPVGLPMPSQPAPPGTRVMDLPDSSDPISLAKASSRSQYSSIPSSTTTSTTTMSTRAVRGLSMSMPKVTVLQDRLQAVSQKCKTQLGTSTSEISQRSPTVDGFFDAVATERLRWMPRDGSRLDCSLRWASRLASAVDALRKSTESFAPGAEAASQLIWGFMIVMLESDLDDTDLFESIFGRYGRVAVGLYLLIQYESAYKNSTKLQPQATAVFADLLEMVCNTTTSVVEGFKAKESSHLIEHSVDSAFITYAKRYSTHWNNIVESSTHRVAKQSSLIKSNPELGSLRQFLGVQDRPLQLILDSRLHSLAEGSFEWFNGTLYDFSIGKAPVLVMTGDAGSGKSALAQWTVERLQESSEHESWNVIPYTIRTC</sequence>
<feature type="compositionally biased region" description="Polar residues" evidence="1">
    <location>
        <begin position="596"/>
        <end position="612"/>
    </location>
</feature>
<feature type="region of interest" description="Disordered" evidence="1">
    <location>
        <begin position="404"/>
        <end position="483"/>
    </location>
</feature>
<reference evidence="2" key="1">
    <citation type="submission" date="2022-12" db="EMBL/GenBank/DDBJ databases">
        <authorList>
            <person name="Petersen C."/>
        </authorList>
    </citation>
    <scope>NUCLEOTIDE SEQUENCE</scope>
    <source>
        <strain evidence="2">IBT 30728</strain>
    </source>
</reference>
<feature type="compositionally biased region" description="Polar residues" evidence="1">
    <location>
        <begin position="415"/>
        <end position="443"/>
    </location>
</feature>
<dbReference type="AlphaFoldDB" id="A0A9X0BUX2"/>
<feature type="compositionally biased region" description="Polar residues" evidence="1">
    <location>
        <begin position="162"/>
        <end position="171"/>
    </location>
</feature>
<feature type="compositionally biased region" description="Low complexity" evidence="1">
    <location>
        <begin position="648"/>
        <end position="668"/>
    </location>
</feature>
<proteinExistence type="predicted"/>
<dbReference type="PANTHER" id="PTHR10039">
    <property type="entry name" value="AMELOGENIN"/>
    <property type="match status" value="1"/>
</dbReference>
<dbReference type="EMBL" id="JAPWDQ010000005">
    <property type="protein sequence ID" value="KAJ5485668.1"/>
    <property type="molecule type" value="Genomic_DNA"/>
</dbReference>
<keyword evidence="3" id="KW-1185">Reference proteome</keyword>
<feature type="compositionally biased region" description="Polar residues" evidence="1">
    <location>
        <begin position="202"/>
        <end position="225"/>
    </location>
</feature>